<reference evidence="1 2" key="1">
    <citation type="submission" date="2019-04" db="EMBL/GenBank/DDBJ databases">
        <authorList>
            <person name="Li M."/>
            <person name="Gao C."/>
        </authorList>
    </citation>
    <scope>NUCLEOTIDE SEQUENCE [LARGE SCALE GENOMIC DNA]</scope>
    <source>
        <strain evidence="1 2">BGMRC 2031</strain>
    </source>
</reference>
<accession>A0ABY2SH19</accession>
<gene>
    <name evidence="1" type="ORF">FCN80_20205</name>
</gene>
<evidence type="ECO:0000313" key="1">
    <source>
        <dbReference type="EMBL" id="TKI03853.1"/>
    </source>
</evidence>
<name>A0ABY2SH19_9HYPH</name>
<organism evidence="1 2">
    <name type="scientific">Martelella alba</name>
    <dbReference type="NCBI Taxonomy" id="2590451"/>
    <lineage>
        <taxon>Bacteria</taxon>
        <taxon>Pseudomonadati</taxon>
        <taxon>Pseudomonadota</taxon>
        <taxon>Alphaproteobacteria</taxon>
        <taxon>Hyphomicrobiales</taxon>
        <taxon>Aurantimonadaceae</taxon>
        <taxon>Martelella</taxon>
    </lineage>
</organism>
<keyword evidence="1" id="KW-0648">Protein biosynthesis</keyword>
<proteinExistence type="predicted"/>
<keyword evidence="1" id="KW-0251">Elongation factor</keyword>
<keyword evidence="2" id="KW-1185">Reference proteome</keyword>
<dbReference type="EMBL" id="SZPQ01000037">
    <property type="protein sequence ID" value="TKI03853.1"/>
    <property type="molecule type" value="Genomic_DNA"/>
</dbReference>
<protein>
    <submittedName>
        <fullName evidence="1">Elongation factor P hydroxylase</fullName>
    </submittedName>
</protein>
<dbReference type="Pfam" id="PF04315">
    <property type="entry name" value="EpmC"/>
    <property type="match status" value="1"/>
</dbReference>
<sequence>MDNETHHYRQLIAIFDRCFAESLHTRLIKGDEEPVYLPADPHTPYHRIVFAHGFYASALHEIAHWCIAGPRRHLLVDFGYWYCPDGRDSSTQQRFEAAEIKPQALEWLFCAASGFPFNVSCDNLDGEVEPDHLAFQQRVHRQVMAYLAEGIPQRAARFIAALREYYRTRPLSPEQFRLATALDAAAEQNNHQTEGR</sequence>
<evidence type="ECO:0000313" key="2">
    <source>
        <dbReference type="Proteomes" id="UP000305202"/>
    </source>
</evidence>
<dbReference type="Proteomes" id="UP000305202">
    <property type="component" value="Unassembled WGS sequence"/>
</dbReference>
<comment type="caution">
    <text evidence="1">The sequence shown here is derived from an EMBL/GenBank/DDBJ whole genome shotgun (WGS) entry which is preliminary data.</text>
</comment>
<dbReference type="InterPro" id="IPR007411">
    <property type="entry name" value="EpmC"/>
</dbReference>
<dbReference type="RefSeq" id="WP_136992131.1">
    <property type="nucleotide sequence ID" value="NZ_SZPQ01000037.1"/>
</dbReference>
<dbReference type="GO" id="GO:0003746">
    <property type="term" value="F:translation elongation factor activity"/>
    <property type="evidence" value="ECO:0007669"/>
    <property type="project" value="UniProtKB-KW"/>
</dbReference>